<evidence type="ECO:0008006" key="5">
    <source>
        <dbReference type="Google" id="ProtNLM"/>
    </source>
</evidence>
<reference evidence="4" key="1">
    <citation type="submission" date="2012-12" db="EMBL/GenBank/DDBJ databases">
        <authorList>
            <person name="Hellsten U."/>
            <person name="Grimwood J."/>
            <person name="Chapman J.A."/>
            <person name="Shapiro H."/>
            <person name="Aerts A."/>
            <person name="Otillar R.P."/>
            <person name="Terry A.Y."/>
            <person name="Boore J.L."/>
            <person name="Simakov O."/>
            <person name="Marletaz F."/>
            <person name="Cho S.-J."/>
            <person name="Edsinger-Gonzales E."/>
            <person name="Havlak P."/>
            <person name="Kuo D.-H."/>
            <person name="Larsson T."/>
            <person name="Lv J."/>
            <person name="Arendt D."/>
            <person name="Savage R."/>
            <person name="Osoegawa K."/>
            <person name="de Jong P."/>
            <person name="Lindberg D.R."/>
            <person name="Seaver E.C."/>
            <person name="Weisblat D.A."/>
            <person name="Putnam N.H."/>
            <person name="Grigoriev I.V."/>
            <person name="Rokhsar D.S."/>
        </authorList>
    </citation>
    <scope>NUCLEOTIDE SEQUENCE</scope>
</reference>
<dbReference type="HOGENOM" id="CLU_038742_0_0_1"/>
<evidence type="ECO:0000256" key="1">
    <source>
        <dbReference type="SAM" id="SignalP"/>
    </source>
</evidence>
<dbReference type="RefSeq" id="XP_009026342.1">
    <property type="nucleotide sequence ID" value="XM_009028094.1"/>
</dbReference>
<reference evidence="2 4" key="2">
    <citation type="journal article" date="2013" name="Nature">
        <title>Insights into bilaterian evolution from three spiralian genomes.</title>
        <authorList>
            <person name="Simakov O."/>
            <person name="Marletaz F."/>
            <person name="Cho S.J."/>
            <person name="Edsinger-Gonzales E."/>
            <person name="Havlak P."/>
            <person name="Hellsten U."/>
            <person name="Kuo D.H."/>
            <person name="Larsson T."/>
            <person name="Lv J."/>
            <person name="Arendt D."/>
            <person name="Savage R."/>
            <person name="Osoegawa K."/>
            <person name="de Jong P."/>
            <person name="Grimwood J."/>
            <person name="Chapman J.A."/>
            <person name="Shapiro H."/>
            <person name="Aerts A."/>
            <person name="Otillar R.P."/>
            <person name="Terry A.Y."/>
            <person name="Boore J.L."/>
            <person name="Grigoriev I.V."/>
            <person name="Lindberg D.R."/>
            <person name="Seaver E.C."/>
            <person name="Weisblat D.A."/>
            <person name="Putnam N.H."/>
            <person name="Rokhsar D.S."/>
        </authorList>
    </citation>
    <scope>NUCLEOTIDE SEQUENCE</scope>
</reference>
<accession>T1FEE8</accession>
<dbReference type="EMBL" id="KB097519">
    <property type="protein sequence ID" value="ESN95470.1"/>
    <property type="molecule type" value="Genomic_DNA"/>
</dbReference>
<reference evidence="3" key="3">
    <citation type="submission" date="2015-06" db="UniProtKB">
        <authorList>
            <consortium name="EnsemblMetazoa"/>
        </authorList>
    </citation>
    <scope>IDENTIFICATION</scope>
</reference>
<dbReference type="Gene3D" id="2.60.120.260">
    <property type="entry name" value="Galactose-binding domain-like"/>
    <property type="match status" value="2"/>
</dbReference>
<dbReference type="CTD" id="20207197"/>
<gene>
    <name evidence="3" type="primary">20207197</name>
    <name evidence="2" type="ORF">HELRODRAFT_179239</name>
</gene>
<dbReference type="AlphaFoldDB" id="T1FEE8"/>
<dbReference type="InterPro" id="IPR051941">
    <property type="entry name" value="BG_Antigen-Binding_Lectin"/>
</dbReference>
<dbReference type="InterPro" id="IPR008979">
    <property type="entry name" value="Galactose-bd-like_sf"/>
</dbReference>
<name>T1FEE8_HELRO</name>
<keyword evidence="1" id="KW-0732">Signal</keyword>
<sequence>MAAVIVACSLFLCFISHTKAQTNYLALGRMANQSSFEKSFNGFLTIDGNYNAPFCFVSLTSAYQWLKLDLIWLHRVDLVLVFGKLPANVFDVKLSKRAWELQNISCNNLTSQLNKTNVTFQCPNGTGRYISVEQGESSTVKMNICEVVLEGQYADAVPKRRNLLLNGNANMSSVYQIINDLTSASILASAAFLVDGSMDSNVYHGHCAHTNEAGFLQNWMQVDMGSDHFVDYVALASRSTTDNNVVLRLSNFTIGLTSQSAIDVPPIRGKYPLCARYPGDVPVASRVTLQCNANLPAYRYIIAQQAVNAGEGYFAACELEAYEPQTMFPNKRKKDDKSDDLQPSTSFRLCFDAKSIDVITNENSWPEYVRVRDWSFSVSSDGVKNC</sequence>
<keyword evidence="4" id="KW-1185">Reference proteome</keyword>
<dbReference type="PANTHER" id="PTHR45713:SF6">
    <property type="entry name" value="F5_8 TYPE C DOMAIN-CONTAINING PROTEIN"/>
    <property type="match status" value="1"/>
</dbReference>
<feature type="signal peptide" evidence="1">
    <location>
        <begin position="1"/>
        <end position="20"/>
    </location>
</feature>
<dbReference type="EnsemblMetazoa" id="HelroT179239">
    <property type="protein sequence ID" value="HelroP179239"/>
    <property type="gene ID" value="HelroG179239"/>
</dbReference>
<dbReference type="PANTHER" id="PTHR45713">
    <property type="entry name" value="FTP DOMAIN-CONTAINING PROTEIN"/>
    <property type="match status" value="1"/>
</dbReference>
<dbReference type="SUPFAM" id="SSF49785">
    <property type="entry name" value="Galactose-binding domain-like"/>
    <property type="match status" value="2"/>
</dbReference>
<protein>
    <recommendedName>
        <fullName evidence="5">Fucolectin tachylectin-4 pentraxin-1 domain-containing protein</fullName>
    </recommendedName>
</protein>
<dbReference type="Proteomes" id="UP000015101">
    <property type="component" value="Unassembled WGS sequence"/>
</dbReference>
<proteinExistence type="predicted"/>
<dbReference type="InParanoid" id="T1FEE8"/>
<evidence type="ECO:0000313" key="4">
    <source>
        <dbReference type="Proteomes" id="UP000015101"/>
    </source>
</evidence>
<evidence type="ECO:0000313" key="3">
    <source>
        <dbReference type="EnsemblMetazoa" id="HelroP179239"/>
    </source>
</evidence>
<feature type="chain" id="PRO_5010980632" description="Fucolectin tachylectin-4 pentraxin-1 domain-containing protein" evidence="1">
    <location>
        <begin position="21"/>
        <end position="386"/>
    </location>
</feature>
<dbReference type="KEGG" id="hro:HELRODRAFT_179239"/>
<dbReference type="GeneID" id="20207197"/>
<dbReference type="OrthoDB" id="6102375at2759"/>
<dbReference type="EMBL" id="AMQM01006791">
    <property type="status" value="NOT_ANNOTATED_CDS"/>
    <property type="molecule type" value="Genomic_DNA"/>
</dbReference>
<evidence type="ECO:0000313" key="2">
    <source>
        <dbReference type="EMBL" id="ESN95470.1"/>
    </source>
</evidence>
<organism evidence="3 4">
    <name type="scientific">Helobdella robusta</name>
    <name type="common">Californian leech</name>
    <dbReference type="NCBI Taxonomy" id="6412"/>
    <lineage>
        <taxon>Eukaryota</taxon>
        <taxon>Metazoa</taxon>
        <taxon>Spiralia</taxon>
        <taxon>Lophotrochozoa</taxon>
        <taxon>Annelida</taxon>
        <taxon>Clitellata</taxon>
        <taxon>Hirudinea</taxon>
        <taxon>Rhynchobdellida</taxon>
        <taxon>Glossiphoniidae</taxon>
        <taxon>Helobdella</taxon>
    </lineage>
</organism>